<proteinExistence type="predicted"/>
<dbReference type="Proteomes" id="UP000078295">
    <property type="component" value="Unassembled WGS sequence"/>
</dbReference>
<evidence type="ECO:0000313" key="1">
    <source>
        <dbReference type="EMBL" id="OAV23125.1"/>
    </source>
</evidence>
<sequence>MQSAKNSSVDSCRDNQANSIKPTAKIDLCYNTQFNMTAPIFSDEMIRVYLT</sequence>
<dbReference type="EMBL" id="LXHQ01000046">
    <property type="protein sequence ID" value="OAV23125.1"/>
    <property type="molecule type" value="Genomic_DNA"/>
</dbReference>
<protein>
    <submittedName>
        <fullName evidence="1">Uncharacterized protein</fullName>
    </submittedName>
</protein>
<comment type="caution">
    <text evidence="1">The sequence shown here is derived from an EMBL/GenBank/DDBJ whole genome shotgun (WGS) entry which is preliminary data.</text>
</comment>
<reference evidence="1 2" key="1">
    <citation type="journal article" date="2016" name="Genome Biol. Evol.">
        <title>Comparative Genomic Analyses of the Moraxella catarrhalis Serosensitive and Seroresistant Lineages Demonstrate Their Independent Evolution.</title>
        <authorList>
            <person name="Earl J.P."/>
            <person name="de Vries S.P."/>
            <person name="Ahmed A."/>
            <person name="Powell E."/>
            <person name="Schultz M.P."/>
            <person name="Hermans P.W."/>
            <person name="Hill D.J."/>
            <person name="Zhou Z."/>
            <person name="Constantinidou C.I."/>
            <person name="Hu F.Z."/>
            <person name="Bootsma H.J."/>
            <person name="Ehrlich G.D."/>
        </authorList>
    </citation>
    <scope>NUCLEOTIDE SEQUENCE [LARGE SCALE GENOMIC DNA]</scope>
    <source>
        <strain evidence="1 2">F23</strain>
    </source>
</reference>
<dbReference type="AlphaFoldDB" id="A0AB36DLV2"/>
<gene>
    <name evidence="1" type="ORF">AO370_1783</name>
</gene>
<organism evidence="1 2">
    <name type="scientific">Moraxella catarrhalis</name>
    <name type="common">Branhamella catarrhalis</name>
    <dbReference type="NCBI Taxonomy" id="480"/>
    <lineage>
        <taxon>Bacteria</taxon>
        <taxon>Pseudomonadati</taxon>
        <taxon>Pseudomonadota</taxon>
        <taxon>Gammaproteobacteria</taxon>
        <taxon>Moraxellales</taxon>
        <taxon>Moraxellaceae</taxon>
        <taxon>Moraxella</taxon>
    </lineage>
</organism>
<name>A0AB36DLV2_MORCA</name>
<accession>A0AB36DLV2</accession>
<evidence type="ECO:0000313" key="2">
    <source>
        <dbReference type="Proteomes" id="UP000078295"/>
    </source>
</evidence>